<dbReference type="EMBL" id="QGKS01000207">
    <property type="protein sequence ID" value="PWR14937.1"/>
    <property type="molecule type" value="Genomic_DNA"/>
</dbReference>
<dbReference type="Proteomes" id="UP000246050">
    <property type="component" value="Unassembled WGS sequence"/>
</dbReference>
<evidence type="ECO:0000313" key="6">
    <source>
        <dbReference type="Proteomes" id="UP000246050"/>
    </source>
</evidence>
<dbReference type="Gene3D" id="3.30.565.10">
    <property type="entry name" value="Histidine kinase-like ATPase, C-terminal domain"/>
    <property type="match status" value="1"/>
</dbReference>
<dbReference type="PANTHER" id="PTHR35526:SF3">
    <property type="entry name" value="ANTI-SIGMA-F FACTOR RSBW"/>
    <property type="match status" value="1"/>
</dbReference>
<keyword evidence="1" id="KW-0723">Serine/threonine-protein kinase</keyword>
<sequence>MTGPASPVARDFVHAALIVDSEDALRARLVPALRRSVAAHERVHLLVGAHVERVLRDALGTVADRLEWGESATFHLRLGFAYERLRRYLAAQHAAGSSVHVITEADVSAPERDAPVDRATAHLSYESACGDAYADYGCAVTCLWDSRRHPTPLIESVRTLHNHELTDSGCLPNSGHVGSADYLRRISEIPLAAVPTMVDLDVGLVALDQLNPLRAALRGWAEARSFDADATGDVVVAVTEVATNGLVHGALPVRLRCWHHGDTLIVQVDDSGDRPIPPTAGFRGPGSADRVGGRGLWLARQLADVVTMHCGESSTSVRLHFPHVGTHGRPAGRLTGPPTAAAPSRRQARAGVVSAAVRARPGRPRARRRRECWPSHGWGTPAPSTVRGRRRSAPGPPTAAHPCGCTHRDAHVPSRPHSTSAPRRSPRDGISTGGRTAPPGSRIGTGPPPGSGRRTGQKPRWRPSGRRTPPRRRDQPSTSRYCR</sequence>
<dbReference type="Pfam" id="PF14417">
    <property type="entry name" value="MEDS"/>
    <property type="match status" value="1"/>
</dbReference>
<dbReference type="InterPro" id="IPR003594">
    <property type="entry name" value="HATPase_dom"/>
</dbReference>
<name>A0A317DJZ6_9ACTN</name>
<evidence type="ECO:0000259" key="3">
    <source>
        <dbReference type="Pfam" id="PF13581"/>
    </source>
</evidence>
<dbReference type="GO" id="GO:0004674">
    <property type="term" value="F:protein serine/threonine kinase activity"/>
    <property type="evidence" value="ECO:0007669"/>
    <property type="project" value="UniProtKB-KW"/>
</dbReference>
<feature type="domain" description="Histidine kinase/HSP90-like ATPase" evidence="3">
    <location>
        <begin position="207"/>
        <end position="319"/>
    </location>
</feature>
<dbReference type="InterPro" id="IPR025847">
    <property type="entry name" value="MEDS_domain"/>
</dbReference>
<dbReference type="RefSeq" id="WP_109801959.1">
    <property type="nucleotide sequence ID" value="NZ_QGKS01000207.1"/>
</dbReference>
<keyword evidence="1" id="KW-0808">Transferase</keyword>
<evidence type="ECO:0000256" key="2">
    <source>
        <dbReference type="SAM" id="MobiDB-lite"/>
    </source>
</evidence>
<feature type="domain" description="MEDS" evidence="4">
    <location>
        <begin position="14"/>
        <end position="161"/>
    </location>
</feature>
<feature type="compositionally biased region" description="Basic residues" evidence="2">
    <location>
        <begin position="360"/>
        <end position="370"/>
    </location>
</feature>
<accession>A0A317DJZ6</accession>
<dbReference type="InterPro" id="IPR036890">
    <property type="entry name" value="HATPase_C_sf"/>
</dbReference>
<dbReference type="PANTHER" id="PTHR35526">
    <property type="entry name" value="ANTI-SIGMA-F FACTOR RSBW-RELATED"/>
    <property type="match status" value="1"/>
</dbReference>
<gene>
    <name evidence="5" type="ORF">DKT69_13750</name>
</gene>
<feature type="compositionally biased region" description="Basic residues" evidence="2">
    <location>
        <begin position="455"/>
        <end position="470"/>
    </location>
</feature>
<feature type="compositionally biased region" description="Low complexity" evidence="2">
    <location>
        <begin position="349"/>
        <end position="359"/>
    </location>
</feature>
<comment type="caution">
    <text evidence="5">The sequence shown here is derived from an EMBL/GenBank/DDBJ whole genome shotgun (WGS) entry which is preliminary data.</text>
</comment>
<proteinExistence type="predicted"/>
<evidence type="ECO:0000256" key="1">
    <source>
        <dbReference type="ARBA" id="ARBA00022527"/>
    </source>
</evidence>
<dbReference type="OrthoDB" id="4088450at2"/>
<dbReference type="InterPro" id="IPR050267">
    <property type="entry name" value="Anti-sigma-factor_SerPK"/>
</dbReference>
<evidence type="ECO:0000259" key="4">
    <source>
        <dbReference type="Pfam" id="PF14417"/>
    </source>
</evidence>
<evidence type="ECO:0000313" key="5">
    <source>
        <dbReference type="EMBL" id="PWR14937.1"/>
    </source>
</evidence>
<evidence type="ECO:0008006" key="7">
    <source>
        <dbReference type="Google" id="ProtNLM"/>
    </source>
</evidence>
<keyword evidence="1" id="KW-0418">Kinase</keyword>
<dbReference type="AlphaFoldDB" id="A0A317DJZ6"/>
<reference evidence="5 6" key="1">
    <citation type="submission" date="2018-05" db="EMBL/GenBank/DDBJ databases">
        <title>Micromonosporas from Atacama Desert.</title>
        <authorList>
            <person name="Carro L."/>
            <person name="Golinska P."/>
            <person name="Klenk H.-P."/>
            <person name="Goodfellow M."/>
        </authorList>
    </citation>
    <scope>NUCLEOTIDE SEQUENCE [LARGE SCALE GENOMIC DNA]</scope>
    <source>
        <strain evidence="5 6">4G51</strain>
    </source>
</reference>
<protein>
    <recommendedName>
        <fullName evidence="7">Histidine kinase/HSP90-like ATPase domain-containing protein</fullName>
    </recommendedName>
</protein>
<dbReference type="Pfam" id="PF13581">
    <property type="entry name" value="HATPase_c_2"/>
    <property type="match status" value="1"/>
</dbReference>
<feature type="region of interest" description="Disordered" evidence="2">
    <location>
        <begin position="321"/>
        <end position="483"/>
    </location>
</feature>
<organism evidence="5 6">
    <name type="scientific">Micromonospora sicca</name>
    <dbReference type="NCBI Taxonomy" id="2202420"/>
    <lineage>
        <taxon>Bacteria</taxon>
        <taxon>Bacillati</taxon>
        <taxon>Actinomycetota</taxon>
        <taxon>Actinomycetes</taxon>
        <taxon>Micromonosporales</taxon>
        <taxon>Micromonosporaceae</taxon>
        <taxon>Micromonospora</taxon>
    </lineage>
</organism>
<dbReference type="CDD" id="cd16936">
    <property type="entry name" value="HATPase_RsbW-like"/>
    <property type="match status" value="1"/>
</dbReference>